<sequence>MNSVSRVGAGLLKFLFAVDHYVEKFNEIKPKKDRLKSLENEFETNRNELTKLETSIDKLSETLEEFRRRFDAAIEEKIRFQNEIDVAERRHLSAAQLLDGFQSERKGWQNDLLSIRTRQDELIGDCLLASAFLSYSSPFPSEIRHEFLNEHCRTNLNEKEIRHDENFRLEHFFSSNIEISEWISQTLPSDRNSIENAILTLKTRRYPFCLDPQGQMSKWIEHREEKSNLKILSMKNRDFIKQLELSMKYGYPVLFKDCDEFLDPILLEILSK</sequence>
<dbReference type="InterPro" id="IPR035706">
    <property type="entry name" value="AAA_9"/>
</dbReference>
<dbReference type="Gene3D" id="3.40.50.300">
    <property type="entry name" value="P-loop containing nucleotide triphosphate hydrolases"/>
    <property type="match status" value="1"/>
</dbReference>
<dbReference type="Pfam" id="PF12781">
    <property type="entry name" value="AAA_9"/>
    <property type="match status" value="1"/>
</dbReference>
<organism evidence="4 5">
    <name type="scientific">Lymnaea stagnalis</name>
    <name type="common">Great pond snail</name>
    <name type="synonym">Helix stagnalis</name>
    <dbReference type="NCBI Taxonomy" id="6523"/>
    <lineage>
        <taxon>Eukaryota</taxon>
        <taxon>Metazoa</taxon>
        <taxon>Spiralia</taxon>
        <taxon>Lophotrochozoa</taxon>
        <taxon>Mollusca</taxon>
        <taxon>Gastropoda</taxon>
        <taxon>Heterobranchia</taxon>
        <taxon>Euthyneura</taxon>
        <taxon>Panpulmonata</taxon>
        <taxon>Hygrophila</taxon>
        <taxon>Lymnaeoidea</taxon>
        <taxon>Lymnaeidae</taxon>
        <taxon>Lymnaea</taxon>
    </lineage>
</organism>
<accession>A0AAV2IR93</accession>
<dbReference type="GO" id="GO:0007018">
    <property type="term" value="P:microtubule-based movement"/>
    <property type="evidence" value="ECO:0007669"/>
    <property type="project" value="InterPro"/>
</dbReference>
<dbReference type="InterPro" id="IPR027417">
    <property type="entry name" value="P-loop_NTPase"/>
</dbReference>
<dbReference type="GO" id="GO:0045505">
    <property type="term" value="F:dynein intermediate chain binding"/>
    <property type="evidence" value="ECO:0007669"/>
    <property type="project" value="InterPro"/>
</dbReference>
<evidence type="ECO:0000259" key="2">
    <source>
        <dbReference type="Pfam" id="PF12777"/>
    </source>
</evidence>
<comment type="caution">
    <text evidence="4">The sequence shown here is derived from an EMBL/GenBank/DDBJ whole genome shotgun (WGS) entry which is preliminary data.</text>
</comment>
<dbReference type="EMBL" id="CAXITT010001709">
    <property type="protein sequence ID" value="CAL1548786.1"/>
    <property type="molecule type" value="Genomic_DNA"/>
</dbReference>
<dbReference type="PANTHER" id="PTHR22878">
    <property type="entry name" value="DYNEIN HEAVY CHAIN 6, AXONEMAL-LIKE-RELATED"/>
    <property type="match status" value="1"/>
</dbReference>
<dbReference type="Proteomes" id="UP001497497">
    <property type="component" value="Unassembled WGS sequence"/>
</dbReference>
<feature type="domain" description="Dynein heavy chain coiled coil stalk" evidence="2">
    <location>
        <begin position="3"/>
        <end position="151"/>
    </location>
</feature>
<dbReference type="InterPro" id="IPR024743">
    <property type="entry name" value="Dynein_HC_stalk"/>
</dbReference>
<keyword evidence="1" id="KW-0175">Coiled coil</keyword>
<dbReference type="GO" id="GO:0030286">
    <property type="term" value="C:dynein complex"/>
    <property type="evidence" value="ECO:0007669"/>
    <property type="project" value="InterPro"/>
</dbReference>
<evidence type="ECO:0000313" key="5">
    <source>
        <dbReference type="Proteomes" id="UP001497497"/>
    </source>
</evidence>
<reference evidence="4 5" key="1">
    <citation type="submission" date="2024-04" db="EMBL/GenBank/DDBJ databases">
        <authorList>
            <consortium name="Genoscope - CEA"/>
            <person name="William W."/>
        </authorList>
    </citation>
    <scope>NUCLEOTIDE SEQUENCE [LARGE SCALE GENOMIC DNA]</scope>
</reference>
<dbReference type="Pfam" id="PF12777">
    <property type="entry name" value="MT"/>
    <property type="match status" value="1"/>
</dbReference>
<dbReference type="Gene3D" id="1.20.920.20">
    <property type="match status" value="1"/>
</dbReference>
<feature type="domain" description="Dynein heavy chain ATP-binding dynein motor region" evidence="3">
    <location>
        <begin position="181"/>
        <end position="272"/>
    </location>
</feature>
<dbReference type="GO" id="GO:0051959">
    <property type="term" value="F:dynein light intermediate chain binding"/>
    <property type="evidence" value="ECO:0007669"/>
    <property type="project" value="InterPro"/>
</dbReference>
<evidence type="ECO:0008006" key="6">
    <source>
        <dbReference type="Google" id="ProtNLM"/>
    </source>
</evidence>
<dbReference type="SUPFAM" id="SSF57997">
    <property type="entry name" value="Tropomyosin"/>
    <property type="match status" value="1"/>
</dbReference>
<dbReference type="InterPro" id="IPR026983">
    <property type="entry name" value="DHC"/>
</dbReference>
<feature type="non-terminal residue" evidence="4">
    <location>
        <position position="272"/>
    </location>
</feature>
<name>A0AAV2IR93_LYMST</name>
<feature type="coiled-coil region" evidence="1">
    <location>
        <begin position="35"/>
        <end position="90"/>
    </location>
</feature>
<evidence type="ECO:0000256" key="1">
    <source>
        <dbReference type="SAM" id="Coils"/>
    </source>
</evidence>
<protein>
    <recommendedName>
        <fullName evidence="6">Dynein heavy chain ATP-binding dynein motor region domain-containing protein</fullName>
    </recommendedName>
</protein>
<dbReference type="PANTHER" id="PTHR22878:SF63">
    <property type="entry name" value="DYNEIN AXONEMAL HEAVY CHAIN 10"/>
    <property type="match status" value="1"/>
</dbReference>
<evidence type="ECO:0000259" key="3">
    <source>
        <dbReference type="Pfam" id="PF12781"/>
    </source>
</evidence>
<proteinExistence type="predicted"/>
<keyword evidence="5" id="KW-1185">Reference proteome</keyword>
<evidence type="ECO:0000313" key="4">
    <source>
        <dbReference type="EMBL" id="CAL1548786.1"/>
    </source>
</evidence>
<gene>
    <name evidence="4" type="ORF">GSLYS_00022103001</name>
</gene>
<dbReference type="AlphaFoldDB" id="A0AAV2IR93"/>